<evidence type="ECO:0000313" key="2">
    <source>
        <dbReference type="EMBL" id="KAK4264030.1"/>
    </source>
</evidence>
<protein>
    <recommendedName>
        <fullName evidence="1">CRAL-TRIO domain-containing protein</fullName>
    </recommendedName>
</protein>
<accession>A0AAE1J5F9</accession>
<dbReference type="PANTHER" id="PTHR46277:SF7">
    <property type="entry name" value="CRAL-TRIO DOMAIN-CONTAINING PROTEIN"/>
    <property type="match status" value="1"/>
</dbReference>
<evidence type="ECO:0000313" key="3">
    <source>
        <dbReference type="Proteomes" id="UP001293593"/>
    </source>
</evidence>
<gene>
    <name evidence="2" type="ORF">QN277_029371</name>
</gene>
<evidence type="ECO:0000259" key="1">
    <source>
        <dbReference type="PROSITE" id="PS50191"/>
    </source>
</evidence>
<comment type="caution">
    <text evidence="2">The sequence shown here is derived from an EMBL/GenBank/DDBJ whole genome shotgun (WGS) entry which is preliminary data.</text>
</comment>
<dbReference type="Gene3D" id="3.40.525.10">
    <property type="entry name" value="CRAL-TRIO lipid binding domain"/>
    <property type="match status" value="1"/>
</dbReference>
<dbReference type="InterPro" id="IPR036865">
    <property type="entry name" value="CRAL-TRIO_dom_sf"/>
</dbReference>
<dbReference type="PROSITE" id="PS50191">
    <property type="entry name" value="CRAL_TRIO"/>
    <property type="match status" value="1"/>
</dbReference>
<dbReference type="Proteomes" id="UP001293593">
    <property type="component" value="Unassembled WGS sequence"/>
</dbReference>
<reference evidence="2" key="1">
    <citation type="submission" date="2023-10" db="EMBL/GenBank/DDBJ databases">
        <title>Chromosome-level genome of the transformable northern wattle, Acacia crassicarpa.</title>
        <authorList>
            <person name="Massaro I."/>
            <person name="Sinha N.R."/>
            <person name="Poethig S."/>
            <person name="Leichty A.R."/>
        </authorList>
    </citation>
    <scope>NUCLEOTIDE SEQUENCE</scope>
    <source>
        <strain evidence="2">Acra3RX</strain>
        <tissue evidence="2">Leaf</tissue>
    </source>
</reference>
<dbReference type="InterPro" id="IPR001251">
    <property type="entry name" value="CRAL-TRIO_dom"/>
</dbReference>
<dbReference type="AlphaFoldDB" id="A0AAE1J5F9"/>
<feature type="domain" description="CRAL-TRIO" evidence="1">
    <location>
        <begin position="67"/>
        <end position="232"/>
    </location>
</feature>
<dbReference type="PANTHER" id="PTHR46277">
    <property type="entry name" value="OS03G0850700 PROTEIN"/>
    <property type="match status" value="1"/>
</dbReference>
<dbReference type="SMART" id="SM00516">
    <property type="entry name" value="SEC14"/>
    <property type="match status" value="1"/>
</dbReference>
<dbReference type="SUPFAM" id="SSF46938">
    <property type="entry name" value="CRAL/TRIO N-terminal domain"/>
    <property type="match status" value="1"/>
</dbReference>
<dbReference type="Pfam" id="PF00650">
    <property type="entry name" value="CRAL_TRIO"/>
    <property type="match status" value="1"/>
</dbReference>
<dbReference type="CDD" id="cd00170">
    <property type="entry name" value="SEC14"/>
    <property type="match status" value="1"/>
</dbReference>
<keyword evidence="3" id="KW-1185">Reference proteome</keyword>
<dbReference type="InterPro" id="IPR036273">
    <property type="entry name" value="CRAL/TRIO_N_dom_sf"/>
</dbReference>
<dbReference type="SUPFAM" id="SSF52087">
    <property type="entry name" value="CRAL/TRIO domain"/>
    <property type="match status" value="1"/>
</dbReference>
<organism evidence="2 3">
    <name type="scientific">Acacia crassicarpa</name>
    <name type="common">northern wattle</name>
    <dbReference type="NCBI Taxonomy" id="499986"/>
    <lineage>
        <taxon>Eukaryota</taxon>
        <taxon>Viridiplantae</taxon>
        <taxon>Streptophyta</taxon>
        <taxon>Embryophyta</taxon>
        <taxon>Tracheophyta</taxon>
        <taxon>Spermatophyta</taxon>
        <taxon>Magnoliopsida</taxon>
        <taxon>eudicotyledons</taxon>
        <taxon>Gunneridae</taxon>
        <taxon>Pentapetalae</taxon>
        <taxon>rosids</taxon>
        <taxon>fabids</taxon>
        <taxon>Fabales</taxon>
        <taxon>Fabaceae</taxon>
        <taxon>Caesalpinioideae</taxon>
        <taxon>mimosoid clade</taxon>
        <taxon>Acacieae</taxon>
        <taxon>Acacia</taxon>
    </lineage>
</organism>
<proteinExistence type="predicted"/>
<dbReference type="EMBL" id="JAWXYG010000009">
    <property type="protein sequence ID" value="KAK4264030.1"/>
    <property type="molecule type" value="Genomic_DNA"/>
</dbReference>
<sequence>MGEVEDFAVTQMRKAVEKLGSSAEMYEGPTLMRFLIARSMDTNKAAKMFVQWQKWRASMVPNGFISESEVADELAERKVFLQGPSQDKFPLLIVQACKHCPSKDQLQFKKYVIHLLDKTIASGIKGREIGNEKLIPIVDLKNLMYKNIDARGFITGFQFLQAYYPERLEKLYILNMPQFFLRVWKLICRFLEKATLEKIVVVSNEEERRQFVKDVGEDVLPEEYGGRARLTALQDAVLPPLQNGTP</sequence>
<name>A0AAE1J5F9_9FABA</name>